<reference evidence="1 2" key="1">
    <citation type="submission" date="2019-08" db="EMBL/GenBank/DDBJ databases">
        <authorList>
            <person name="Khan S.A."/>
            <person name="Jeon C.O."/>
            <person name="Jeong S.E."/>
        </authorList>
    </citation>
    <scope>NUCLEOTIDE SEQUENCE [LARGE SCALE GENOMIC DNA]</scope>
    <source>
        <strain evidence="2">IMCC1728</strain>
    </source>
</reference>
<dbReference type="EMBL" id="VOPW01000001">
    <property type="protein sequence ID" value="TXC65977.1"/>
    <property type="molecule type" value="Genomic_DNA"/>
</dbReference>
<dbReference type="SUPFAM" id="SSF102400">
    <property type="entry name" value="DNA polymerase III chi subunit"/>
    <property type="match status" value="1"/>
</dbReference>
<dbReference type="Gene3D" id="3.40.50.10110">
    <property type="entry name" value="DNA polymerase III subunit chi"/>
    <property type="match status" value="1"/>
</dbReference>
<dbReference type="GO" id="GO:0003887">
    <property type="term" value="F:DNA-directed DNA polymerase activity"/>
    <property type="evidence" value="ECO:0007669"/>
    <property type="project" value="InterPro"/>
</dbReference>
<comment type="caution">
    <text evidence="1">The sequence shown here is derived from an EMBL/GenBank/DDBJ whole genome shotgun (WGS) entry which is preliminary data.</text>
</comment>
<organism evidence="1 2">
    <name type="scientific">Piscinibacter aquaticus</name>
    <dbReference type="NCBI Taxonomy" id="392597"/>
    <lineage>
        <taxon>Bacteria</taxon>
        <taxon>Pseudomonadati</taxon>
        <taxon>Pseudomonadota</taxon>
        <taxon>Betaproteobacteria</taxon>
        <taxon>Burkholderiales</taxon>
        <taxon>Sphaerotilaceae</taxon>
        <taxon>Piscinibacter</taxon>
    </lineage>
</organism>
<name>A0A5C6TZE4_9BURK</name>
<sequence length="143" mass="16091">MTRVSFHFNVPHRLEYACRLLRKATRQNARIAVTGAVLTLVELDRALWSFEPTEFIPHVLLREGQALPERLADTPVCLTATLAGAPHHDVLLNLGAEPPAGFESFERLIEIVSTDDDERAAARARWRHYASRGYAIEKHEVPA</sequence>
<dbReference type="PANTHER" id="PTHR38767:SF1">
    <property type="entry name" value="DNA POLYMERASE III SUBUNIT CHI"/>
    <property type="match status" value="1"/>
</dbReference>
<dbReference type="Pfam" id="PF04364">
    <property type="entry name" value="DNA_pol3_chi"/>
    <property type="match status" value="1"/>
</dbReference>
<evidence type="ECO:0000313" key="2">
    <source>
        <dbReference type="Proteomes" id="UP000321832"/>
    </source>
</evidence>
<dbReference type="GO" id="GO:0032298">
    <property type="term" value="P:positive regulation of DNA-templated DNA replication initiation"/>
    <property type="evidence" value="ECO:0007669"/>
    <property type="project" value="TreeGrafter"/>
</dbReference>
<gene>
    <name evidence="1" type="ORF">FSC37_08580</name>
</gene>
<dbReference type="InterPro" id="IPR007459">
    <property type="entry name" value="DNA_pol3_chi"/>
</dbReference>
<dbReference type="InterPro" id="IPR036768">
    <property type="entry name" value="PolIII_chi_sf"/>
</dbReference>
<dbReference type="Proteomes" id="UP000321832">
    <property type="component" value="Unassembled WGS sequence"/>
</dbReference>
<dbReference type="GO" id="GO:0003677">
    <property type="term" value="F:DNA binding"/>
    <property type="evidence" value="ECO:0007669"/>
    <property type="project" value="InterPro"/>
</dbReference>
<dbReference type="GO" id="GO:0006260">
    <property type="term" value="P:DNA replication"/>
    <property type="evidence" value="ECO:0007669"/>
    <property type="project" value="InterPro"/>
</dbReference>
<protein>
    <submittedName>
        <fullName evidence="1">DNA polymerase III subunit chi</fullName>
    </submittedName>
</protein>
<evidence type="ECO:0000313" key="1">
    <source>
        <dbReference type="EMBL" id="TXC65977.1"/>
    </source>
</evidence>
<accession>A0A5C6TZE4</accession>
<proteinExistence type="predicted"/>
<dbReference type="PANTHER" id="PTHR38767">
    <property type="entry name" value="DNA POLYMERASE III SUBUNIT CHI"/>
    <property type="match status" value="1"/>
</dbReference>
<dbReference type="AlphaFoldDB" id="A0A5C6TZE4"/>
<keyword evidence="2" id="KW-1185">Reference proteome</keyword>